<dbReference type="Pfam" id="PF01152">
    <property type="entry name" value="Bac_globin"/>
    <property type="match status" value="1"/>
</dbReference>
<dbReference type="RefSeq" id="WP_144641678.1">
    <property type="nucleotide sequence ID" value="NZ_BNAX01000006.1"/>
</dbReference>
<dbReference type="AlphaFoldDB" id="A0A558A7J4"/>
<evidence type="ECO:0000256" key="1">
    <source>
        <dbReference type="ARBA" id="ARBA00022448"/>
    </source>
</evidence>
<feature type="binding site" description="distal binding residue" evidence="5">
    <location>
        <position position="74"/>
    </location>
    <ligand>
        <name>heme</name>
        <dbReference type="ChEBI" id="CHEBI:30413"/>
    </ligand>
    <ligandPart>
        <name>Fe</name>
        <dbReference type="ChEBI" id="CHEBI:18248"/>
    </ligandPart>
</feature>
<evidence type="ECO:0000256" key="4">
    <source>
        <dbReference type="ARBA" id="ARBA00023004"/>
    </source>
</evidence>
<dbReference type="InterPro" id="IPR009050">
    <property type="entry name" value="Globin-like_sf"/>
</dbReference>
<evidence type="ECO:0000256" key="5">
    <source>
        <dbReference type="PIRSR" id="PIRSR601486-1"/>
    </source>
</evidence>
<proteinExistence type="predicted"/>
<dbReference type="CDD" id="cd14775">
    <property type="entry name" value="TrHb2_O-like"/>
    <property type="match status" value="1"/>
</dbReference>
<keyword evidence="2 5" id="KW-0349">Heme</keyword>
<name>A0A558A7J4_9PSEU</name>
<evidence type="ECO:0000256" key="2">
    <source>
        <dbReference type="ARBA" id="ARBA00022617"/>
    </source>
</evidence>
<dbReference type="InterPro" id="IPR001486">
    <property type="entry name" value="Hemoglobin_trunc"/>
</dbReference>
<dbReference type="Proteomes" id="UP000318578">
    <property type="component" value="Unassembled WGS sequence"/>
</dbReference>
<reference evidence="7 8" key="1">
    <citation type="submission" date="2019-07" db="EMBL/GenBank/DDBJ databases">
        <title>New species of Amycolatopsis and Streptomyces.</title>
        <authorList>
            <person name="Duangmal K."/>
            <person name="Teo W.F.A."/>
            <person name="Lipun K."/>
        </authorList>
    </citation>
    <scope>NUCLEOTIDE SEQUENCE [LARGE SCALE GENOMIC DNA]</scope>
    <source>
        <strain evidence="7 8">JCM 30562</strain>
    </source>
</reference>
<dbReference type="InterPro" id="IPR012292">
    <property type="entry name" value="Globin/Proto"/>
</dbReference>
<keyword evidence="3 5" id="KW-0479">Metal-binding</keyword>
<protein>
    <submittedName>
        <fullName evidence="7">Oxidoreductase</fullName>
    </submittedName>
</protein>
<dbReference type="EMBL" id="VJZA01000038">
    <property type="protein sequence ID" value="TVT20225.1"/>
    <property type="molecule type" value="Genomic_DNA"/>
</dbReference>
<keyword evidence="4 5" id="KW-0408">Iron</keyword>
<organism evidence="7 8">
    <name type="scientific">Amycolatopsis acidiphila</name>
    <dbReference type="NCBI Taxonomy" id="715473"/>
    <lineage>
        <taxon>Bacteria</taxon>
        <taxon>Bacillati</taxon>
        <taxon>Actinomycetota</taxon>
        <taxon>Actinomycetes</taxon>
        <taxon>Pseudonocardiales</taxon>
        <taxon>Pseudonocardiaceae</taxon>
        <taxon>Amycolatopsis</taxon>
    </lineage>
</organism>
<dbReference type="Gene3D" id="1.10.490.10">
    <property type="entry name" value="Globins"/>
    <property type="match status" value="1"/>
</dbReference>
<dbReference type="GO" id="GO:0020037">
    <property type="term" value="F:heme binding"/>
    <property type="evidence" value="ECO:0007669"/>
    <property type="project" value="InterPro"/>
</dbReference>
<feature type="region of interest" description="Disordered" evidence="6">
    <location>
        <begin position="139"/>
        <end position="163"/>
    </location>
</feature>
<dbReference type="GO" id="GO:0019825">
    <property type="term" value="F:oxygen binding"/>
    <property type="evidence" value="ECO:0007669"/>
    <property type="project" value="InterPro"/>
</dbReference>
<sequence length="163" mass="18248">MNDETTPTLYEWAGGRPALARLFEAFYREVLADELLEPVFRGMDPQHPQHVADWLGEVFGGPACYSTERGGHAHMIGRHLGRAITEPQRRRWVSLLMDAADEVGLPADPEFRAAFAGYVEWGSRLAVVFSRPGANPDGDEPMPHWDWAVPPWRPQPKKTSASS</sequence>
<keyword evidence="1" id="KW-0813">Transport</keyword>
<dbReference type="SUPFAM" id="SSF46458">
    <property type="entry name" value="Globin-like"/>
    <property type="match status" value="1"/>
</dbReference>
<comment type="caution">
    <text evidence="7">The sequence shown here is derived from an EMBL/GenBank/DDBJ whole genome shotgun (WGS) entry which is preliminary data.</text>
</comment>
<feature type="binding site" description="distal binding residue" evidence="5">
    <location>
        <position position="50"/>
    </location>
    <ligand>
        <name>heme</name>
        <dbReference type="ChEBI" id="CHEBI:30413"/>
    </ligand>
    <ligandPart>
        <name>Fe</name>
        <dbReference type="ChEBI" id="CHEBI:18248"/>
    </ligandPart>
</feature>
<keyword evidence="8" id="KW-1185">Reference proteome</keyword>
<evidence type="ECO:0000313" key="8">
    <source>
        <dbReference type="Proteomes" id="UP000318578"/>
    </source>
</evidence>
<gene>
    <name evidence="7" type="ORF">FNH06_21580</name>
</gene>
<accession>A0A558A7J4</accession>
<dbReference type="OrthoDB" id="9798157at2"/>
<dbReference type="GO" id="GO:0046872">
    <property type="term" value="F:metal ion binding"/>
    <property type="evidence" value="ECO:0007669"/>
    <property type="project" value="UniProtKB-KW"/>
</dbReference>
<evidence type="ECO:0000256" key="3">
    <source>
        <dbReference type="ARBA" id="ARBA00022723"/>
    </source>
</evidence>
<evidence type="ECO:0000313" key="7">
    <source>
        <dbReference type="EMBL" id="TVT20225.1"/>
    </source>
</evidence>
<evidence type="ECO:0000256" key="6">
    <source>
        <dbReference type="SAM" id="MobiDB-lite"/>
    </source>
</evidence>